<comment type="caution">
    <text evidence="1">The sequence shown here is derived from an EMBL/GenBank/DDBJ whole genome shotgun (WGS) entry which is preliminary data.</text>
</comment>
<proteinExistence type="predicted"/>
<protein>
    <submittedName>
        <fullName evidence="1">Uncharacterized protein</fullName>
    </submittedName>
</protein>
<evidence type="ECO:0000313" key="1">
    <source>
        <dbReference type="EMBL" id="GAG85564.1"/>
    </source>
</evidence>
<name>X1ART8_9ZZZZ</name>
<sequence>MKRRKKSNRQDVLDELEFSLVTFEPLKFKVKPIRTSFRERDRRFSGLVVDYKGVKGFIPRPELKKPYCILKHAQQLIKDDSSIKVYLESIEENKKAVNSEKWQIPIFTMVYPRQTRKKKKRKKIASSEDFEKSIEIKPGIFETKLRKEEPISLSDNIEIKVLGVEYHRNEKNRPKSVVLKITAPSKYPVIRPEYRDKDLDRWNKMPEHGEKKTSVSVRRFFYEEKGRNLVEIGGYKWL</sequence>
<reference evidence="1" key="1">
    <citation type="journal article" date="2014" name="Front. Microbiol.">
        <title>High frequency of phylogenetically diverse reductive dehalogenase-homologous genes in deep subseafloor sedimentary metagenomes.</title>
        <authorList>
            <person name="Kawai M."/>
            <person name="Futagami T."/>
            <person name="Toyoda A."/>
            <person name="Takaki Y."/>
            <person name="Nishi S."/>
            <person name="Hori S."/>
            <person name="Arai W."/>
            <person name="Tsubouchi T."/>
            <person name="Morono Y."/>
            <person name="Uchiyama I."/>
            <person name="Ito T."/>
            <person name="Fujiyama A."/>
            <person name="Inagaki F."/>
            <person name="Takami H."/>
        </authorList>
    </citation>
    <scope>NUCLEOTIDE SEQUENCE</scope>
    <source>
        <strain evidence="1">Expedition CK06-06</strain>
    </source>
</reference>
<gene>
    <name evidence="1" type="ORF">S01H4_34183</name>
</gene>
<organism evidence="1">
    <name type="scientific">marine sediment metagenome</name>
    <dbReference type="NCBI Taxonomy" id="412755"/>
    <lineage>
        <taxon>unclassified sequences</taxon>
        <taxon>metagenomes</taxon>
        <taxon>ecological metagenomes</taxon>
    </lineage>
</organism>
<dbReference type="AlphaFoldDB" id="X1ART8"/>
<accession>X1ART8</accession>
<dbReference type="EMBL" id="BART01018073">
    <property type="protein sequence ID" value="GAG85564.1"/>
    <property type="molecule type" value="Genomic_DNA"/>
</dbReference>